<sequence length="184" mass="21970">MKKFYLISFVCLIFMTGCSNDVVAKLHLTKIDVSEETEIRKPMQVVIDHLEAAENDFEKNDYVSLYEEDGTTVTHINGKRIENLKFLDMTVYEVRYEFSDQIDDARPDEDLLIRAHYFVKPNKHNRTKEALEETLSERFEQIDTHRKFWVDETGIIFYEYTPNGQIRIMIEDRELFEQELITRE</sequence>
<evidence type="ECO:0000313" key="1">
    <source>
        <dbReference type="EMBL" id="HIV74724.1"/>
    </source>
</evidence>
<dbReference type="EMBL" id="DXHX01000101">
    <property type="protein sequence ID" value="HIV74724.1"/>
    <property type="molecule type" value="Genomic_DNA"/>
</dbReference>
<dbReference type="Proteomes" id="UP000823937">
    <property type="component" value="Unassembled WGS sequence"/>
</dbReference>
<accession>A0A9D1TJR4</accession>
<name>A0A9D1TJR4_9BACI</name>
<evidence type="ECO:0008006" key="3">
    <source>
        <dbReference type="Google" id="ProtNLM"/>
    </source>
</evidence>
<proteinExistence type="predicted"/>
<reference evidence="1" key="1">
    <citation type="journal article" date="2021" name="PeerJ">
        <title>Extensive microbial diversity within the chicken gut microbiome revealed by metagenomics and culture.</title>
        <authorList>
            <person name="Gilroy R."/>
            <person name="Ravi A."/>
            <person name="Getino M."/>
            <person name="Pursley I."/>
            <person name="Horton D.L."/>
            <person name="Alikhan N.F."/>
            <person name="Baker D."/>
            <person name="Gharbi K."/>
            <person name="Hall N."/>
            <person name="Watson M."/>
            <person name="Adriaenssens E.M."/>
            <person name="Foster-Nyarko E."/>
            <person name="Jarju S."/>
            <person name="Secka A."/>
            <person name="Antonio M."/>
            <person name="Oren A."/>
            <person name="Chaudhuri R.R."/>
            <person name="La Ragione R."/>
            <person name="Hildebrand F."/>
            <person name="Pallen M.J."/>
        </authorList>
    </citation>
    <scope>NUCLEOTIDE SEQUENCE</scope>
    <source>
        <strain evidence="1">CHK169-2315</strain>
    </source>
</reference>
<reference evidence="1" key="2">
    <citation type="submission" date="2021-04" db="EMBL/GenBank/DDBJ databases">
        <authorList>
            <person name="Gilroy R."/>
        </authorList>
    </citation>
    <scope>NUCLEOTIDE SEQUENCE</scope>
    <source>
        <strain evidence="1">CHK169-2315</strain>
    </source>
</reference>
<dbReference type="PROSITE" id="PS51257">
    <property type="entry name" value="PROKAR_LIPOPROTEIN"/>
    <property type="match status" value="1"/>
</dbReference>
<dbReference type="AlphaFoldDB" id="A0A9D1TJR4"/>
<protein>
    <recommendedName>
        <fullName evidence="3">Lipoprotein</fullName>
    </recommendedName>
</protein>
<organism evidence="1 2">
    <name type="scientific">Candidatus Pseudogracilibacillus intestinigallinarum</name>
    <dbReference type="NCBI Taxonomy" id="2838742"/>
    <lineage>
        <taxon>Bacteria</taxon>
        <taxon>Bacillati</taxon>
        <taxon>Bacillota</taxon>
        <taxon>Bacilli</taxon>
        <taxon>Bacillales</taxon>
        <taxon>Bacillaceae</taxon>
        <taxon>Pseudogracilibacillus</taxon>
    </lineage>
</organism>
<evidence type="ECO:0000313" key="2">
    <source>
        <dbReference type="Proteomes" id="UP000823937"/>
    </source>
</evidence>
<comment type="caution">
    <text evidence="1">The sequence shown here is derived from an EMBL/GenBank/DDBJ whole genome shotgun (WGS) entry which is preliminary data.</text>
</comment>
<gene>
    <name evidence="1" type="ORF">H9895_06575</name>
</gene>